<feature type="region of interest" description="Disordered" evidence="1">
    <location>
        <begin position="300"/>
        <end position="365"/>
    </location>
</feature>
<dbReference type="RefSeq" id="WP_139234505.1">
    <property type="nucleotide sequence ID" value="NZ_FPBV01000001.1"/>
</dbReference>
<proteinExistence type="predicted"/>
<feature type="region of interest" description="Disordered" evidence="1">
    <location>
        <begin position="223"/>
        <end position="270"/>
    </location>
</feature>
<feature type="region of interest" description="Disordered" evidence="1">
    <location>
        <begin position="472"/>
        <end position="494"/>
    </location>
</feature>
<dbReference type="AlphaFoldDB" id="A0A1I7FJ47"/>
<sequence>MRHLSWDEVWEWAQGAELPAAKRSHAHGCPVCAERVRRCEELHRALVCTLTAGVGVTAGDDDALLAFLRQEAGPLLVSAQAAGFAARAADGSASLLAGASADPVEDASAGSGAGSSAGPVAGRSAGLVSGVSAGQVSGVSAGQVSGVSAGPVASPSASGVAGSSAGSRPGRANRTRRRWIRAAIGIGAAACAAAGVSWPSLEARWVHGVDDAGSAVAVATAGREGSAVGGASDVSSSTTGSAATGDAEGTAGGRHAAGRSGQGTSAGSTALAAADGTGGVGRTAGTLGAAAPADRIAGASGSAGGVTRQATQSAANDGSAGSASWVQTAGPMEEAPSSTGAPTASSNGPRAGGASTTATKAVQNGGPVRVQGRVQVRASDGRLLSGATVTFSAGGRVLATARTSGDGWTPVLSFVAPADPMLSSSTPSTSGAPGVAVVTVECPGYRPAVVYEVGLADGAWMAPVVTLEPIPSATPNPVRPNPIPVTSSSATFQA</sequence>
<protein>
    <submittedName>
        <fullName evidence="2">Uncharacterized protein</fullName>
    </submittedName>
</protein>
<dbReference type="OrthoDB" id="9782842at2"/>
<keyword evidence="3" id="KW-1185">Reference proteome</keyword>
<feature type="compositionally biased region" description="Polar residues" evidence="1">
    <location>
        <begin position="484"/>
        <end position="494"/>
    </location>
</feature>
<dbReference type="EMBL" id="FPBV01000001">
    <property type="protein sequence ID" value="SFU36178.1"/>
    <property type="molecule type" value="Genomic_DNA"/>
</dbReference>
<name>A0A1I7FJ47_9BACL</name>
<feature type="compositionally biased region" description="Low complexity" evidence="1">
    <location>
        <begin position="335"/>
        <end position="346"/>
    </location>
</feature>
<accession>A0A1I7FJ47</accession>
<evidence type="ECO:0000313" key="3">
    <source>
        <dbReference type="Proteomes" id="UP000183508"/>
    </source>
</evidence>
<feature type="compositionally biased region" description="Pro residues" evidence="1">
    <location>
        <begin position="472"/>
        <end position="483"/>
    </location>
</feature>
<gene>
    <name evidence="2" type="ORF">SAMN05421543_101284</name>
</gene>
<feature type="region of interest" description="Disordered" evidence="1">
    <location>
        <begin position="144"/>
        <end position="174"/>
    </location>
</feature>
<feature type="compositionally biased region" description="Low complexity" evidence="1">
    <location>
        <begin position="258"/>
        <end position="270"/>
    </location>
</feature>
<dbReference type="Proteomes" id="UP000183508">
    <property type="component" value="Unassembled WGS sequence"/>
</dbReference>
<feature type="compositionally biased region" description="Low complexity" evidence="1">
    <location>
        <begin position="144"/>
        <end position="170"/>
    </location>
</feature>
<evidence type="ECO:0000313" key="2">
    <source>
        <dbReference type="EMBL" id="SFU36178.1"/>
    </source>
</evidence>
<reference evidence="3" key="1">
    <citation type="submission" date="2016-10" db="EMBL/GenBank/DDBJ databases">
        <authorList>
            <person name="Varghese N."/>
        </authorList>
    </citation>
    <scope>NUCLEOTIDE SEQUENCE [LARGE SCALE GENOMIC DNA]</scope>
    <source>
        <strain evidence="3">DSM 17980</strain>
    </source>
</reference>
<feature type="compositionally biased region" description="Low complexity" evidence="1">
    <location>
        <begin position="313"/>
        <end position="324"/>
    </location>
</feature>
<organism evidence="2 3">
    <name type="scientific">Alicyclobacillus macrosporangiidus</name>
    <dbReference type="NCBI Taxonomy" id="392015"/>
    <lineage>
        <taxon>Bacteria</taxon>
        <taxon>Bacillati</taxon>
        <taxon>Bacillota</taxon>
        <taxon>Bacilli</taxon>
        <taxon>Bacillales</taxon>
        <taxon>Alicyclobacillaceae</taxon>
        <taxon>Alicyclobacillus</taxon>
    </lineage>
</organism>
<evidence type="ECO:0000256" key="1">
    <source>
        <dbReference type="SAM" id="MobiDB-lite"/>
    </source>
</evidence>
<dbReference type="STRING" id="392015.SAMN05421543_101284"/>
<feature type="compositionally biased region" description="Low complexity" evidence="1">
    <location>
        <begin position="223"/>
        <end position="249"/>
    </location>
</feature>